<dbReference type="GO" id="GO:0016432">
    <property type="term" value="F:tRNA-uridine aminocarboxypropyltransferase activity"/>
    <property type="evidence" value="ECO:0007669"/>
    <property type="project" value="UniProtKB-EC"/>
</dbReference>
<keyword evidence="3" id="KW-0949">S-adenosyl-L-methionine</keyword>
<accession>U6LFB6</accession>
<dbReference type="OrthoDB" id="447422at2759"/>
<organism evidence="9 10">
    <name type="scientific">Eimeria brunetti</name>
    <dbReference type="NCBI Taxonomy" id="51314"/>
    <lineage>
        <taxon>Eukaryota</taxon>
        <taxon>Sar</taxon>
        <taxon>Alveolata</taxon>
        <taxon>Apicomplexa</taxon>
        <taxon>Conoidasida</taxon>
        <taxon>Coccidia</taxon>
        <taxon>Eucoccidiorida</taxon>
        <taxon>Eimeriorina</taxon>
        <taxon>Eimeriidae</taxon>
        <taxon>Eimeria</taxon>
    </lineage>
</organism>
<dbReference type="EMBL" id="HG711358">
    <property type="protein sequence ID" value="CDJ48881.1"/>
    <property type="molecule type" value="Genomic_DNA"/>
</dbReference>
<gene>
    <name evidence="9" type="ORF">EBH_0053350</name>
</gene>
<dbReference type="Proteomes" id="UP000030750">
    <property type="component" value="Unassembled WGS sequence"/>
</dbReference>
<feature type="region of interest" description="Disordered" evidence="7">
    <location>
        <begin position="56"/>
        <end position="104"/>
    </location>
</feature>
<dbReference type="SMART" id="SM01144">
    <property type="entry name" value="DTW"/>
    <property type="match status" value="1"/>
</dbReference>
<evidence type="ECO:0000256" key="7">
    <source>
        <dbReference type="SAM" id="MobiDB-lite"/>
    </source>
</evidence>
<reference evidence="9" key="2">
    <citation type="submission" date="2013-10" db="EMBL/GenBank/DDBJ databases">
        <authorList>
            <person name="Aslett M."/>
        </authorList>
    </citation>
    <scope>NUCLEOTIDE SEQUENCE [LARGE SCALE GENOMIC DNA]</scope>
    <source>
        <strain evidence="9">Houghton</strain>
    </source>
</reference>
<dbReference type="InterPro" id="IPR005636">
    <property type="entry name" value="DTW"/>
</dbReference>
<dbReference type="VEuPathDB" id="ToxoDB:EBH_0053350"/>
<dbReference type="GO" id="GO:0008033">
    <property type="term" value="P:tRNA processing"/>
    <property type="evidence" value="ECO:0007669"/>
    <property type="project" value="UniProtKB-KW"/>
</dbReference>
<sequence length="450" mass="49111">MAHASAASQHAVDPPNRPISSATCVAKESPKADAETEGGELFRQCCTSAVFTGDSVQQQEQRLGQQQQQKGMEQHHQREEPESEQTGRRQEGEAEEQQQQHAPKRRRVCAGCNRPCSVCYCSIIQGRDLSLAEHGVSSIVNRVLIFMHPLEQKRKNNSVRVLQRLVKGVEIWPHRRPGCCPFAAEMQYKQGGEEEHDEKHRTVVMEDSEGPPCASESAVGIEGLDEACAADCRVEDAAADGSRQQHQQDQQEKQPQPKQQQKHLCSRDGVAVCDTSRMILLFPTESSLALGTGSLPVRLPVTLLAIDGTWKEAKEMFTASPWLQQLPAVHLPIQQNVDPLHNASVRSAAAGTNTADAYASCCSRSMDATEALRVSGAYGMIRTPPANVAASGGVCTAEAIAQALSMLGRWGRSGSSSLLQIGETTRKTLQHIVSLQQRMRGENSKRKVVA</sequence>
<evidence type="ECO:0000259" key="8">
    <source>
        <dbReference type="SMART" id="SM01144"/>
    </source>
</evidence>
<evidence type="ECO:0000256" key="1">
    <source>
        <dbReference type="ARBA" id="ARBA00012386"/>
    </source>
</evidence>
<dbReference type="PANTHER" id="PTHR21392">
    <property type="entry name" value="TRNA-URIDINE AMINOCARBOXYPROPYLTRANSFERASE 2"/>
    <property type="match status" value="1"/>
</dbReference>
<dbReference type="InterPro" id="IPR039262">
    <property type="entry name" value="DTWD2/TAPT"/>
</dbReference>
<feature type="region of interest" description="Disordered" evidence="7">
    <location>
        <begin position="239"/>
        <end position="264"/>
    </location>
</feature>
<name>U6LFB6_9EIME</name>
<dbReference type="Pfam" id="PF03942">
    <property type="entry name" value="DTW"/>
    <property type="match status" value="1"/>
</dbReference>
<keyword evidence="10" id="KW-1185">Reference proteome</keyword>
<comment type="similarity">
    <text evidence="5">Belongs to the TDD superfamily. DTWD2 family.</text>
</comment>
<dbReference type="EC" id="2.5.1.25" evidence="1"/>
<dbReference type="AlphaFoldDB" id="U6LFB6"/>
<feature type="compositionally biased region" description="Low complexity" evidence="7">
    <location>
        <begin position="244"/>
        <end position="263"/>
    </location>
</feature>
<feature type="region of interest" description="Disordered" evidence="7">
    <location>
        <begin position="1"/>
        <end position="38"/>
    </location>
</feature>
<feature type="compositionally biased region" description="Basic and acidic residues" evidence="7">
    <location>
        <begin position="72"/>
        <end position="92"/>
    </location>
</feature>
<feature type="compositionally biased region" description="Low complexity" evidence="7">
    <location>
        <begin position="57"/>
        <end position="71"/>
    </location>
</feature>
<keyword evidence="4" id="KW-0819">tRNA processing</keyword>
<evidence type="ECO:0000313" key="9">
    <source>
        <dbReference type="EMBL" id="CDJ48881.1"/>
    </source>
</evidence>
<evidence type="ECO:0000256" key="5">
    <source>
        <dbReference type="ARBA" id="ARBA00034489"/>
    </source>
</evidence>
<comment type="catalytic activity">
    <reaction evidence="6">
        <text>a uridine in tRNA + S-adenosyl-L-methionine = a 3-[(3S)-3-amino-3-carboxypropyl]uridine in tRNA + S-methyl-5'-thioadenosine + H(+)</text>
        <dbReference type="Rhea" id="RHEA:62432"/>
        <dbReference type="Rhea" id="RHEA-COMP:13339"/>
        <dbReference type="Rhea" id="RHEA-COMP:16092"/>
        <dbReference type="ChEBI" id="CHEBI:15378"/>
        <dbReference type="ChEBI" id="CHEBI:17509"/>
        <dbReference type="ChEBI" id="CHEBI:59789"/>
        <dbReference type="ChEBI" id="CHEBI:65315"/>
        <dbReference type="ChEBI" id="CHEBI:82930"/>
        <dbReference type="EC" id="2.5.1.25"/>
    </reaction>
</comment>
<reference evidence="9" key="1">
    <citation type="submission" date="2013-10" db="EMBL/GenBank/DDBJ databases">
        <title>Genomic analysis of the causative agents of coccidiosis in chickens.</title>
        <authorList>
            <person name="Reid A.J."/>
            <person name="Blake D."/>
            <person name="Billington K."/>
            <person name="Browne H."/>
            <person name="Dunn M."/>
            <person name="Hung S."/>
            <person name="Kawahara F."/>
            <person name="Miranda-Saavedra D."/>
            <person name="Mourier T."/>
            <person name="Nagra H."/>
            <person name="Otto T.D."/>
            <person name="Rawlings N."/>
            <person name="Sanchez A."/>
            <person name="Sanders M."/>
            <person name="Subramaniam C."/>
            <person name="Tay Y."/>
            <person name="Dear P."/>
            <person name="Doerig C."/>
            <person name="Gruber A."/>
            <person name="Parkinson J."/>
            <person name="Shirley M."/>
            <person name="Wan K.L."/>
            <person name="Berriman M."/>
            <person name="Tomley F."/>
            <person name="Pain A."/>
        </authorList>
    </citation>
    <scope>NUCLEOTIDE SEQUENCE [LARGE SCALE GENOMIC DNA]</scope>
    <source>
        <strain evidence="9">Houghton</strain>
    </source>
</reference>
<proteinExistence type="inferred from homology"/>
<feature type="domain" description="DTW" evidence="8">
    <location>
        <begin position="105"/>
        <end position="441"/>
    </location>
</feature>
<evidence type="ECO:0000256" key="2">
    <source>
        <dbReference type="ARBA" id="ARBA00022679"/>
    </source>
</evidence>
<evidence type="ECO:0000313" key="10">
    <source>
        <dbReference type="Proteomes" id="UP000030750"/>
    </source>
</evidence>
<dbReference type="PANTHER" id="PTHR21392:SF0">
    <property type="entry name" value="TRNA-URIDINE AMINOCARBOXYPROPYLTRANSFERASE 2"/>
    <property type="match status" value="1"/>
</dbReference>
<protein>
    <recommendedName>
        <fullName evidence="1">tRNA-uridine aminocarboxypropyltransferase</fullName>
        <ecNumber evidence="1">2.5.1.25</ecNumber>
    </recommendedName>
</protein>
<evidence type="ECO:0000256" key="6">
    <source>
        <dbReference type="ARBA" id="ARBA00048718"/>
    </source>
</evidence>
<evidence type="ECO:0000256" key="3">
    <source>
        <dbReference type="ARBA" id="ARBA00022691"/>
    </source>
</evidence>
<keyword evidence="2" id="KW-0808">Transferase</keyword>
<evidence type="ECO:0000256" key="4">
    <source>
        <dbReference type="ARBA" id="ARBA00022694"/>
    </source>
</evidence>